<proteinExistence type="predicted"/>
<geneLocation type="plasmid" evidence="1 2">
    <name>unnamed2</name>
</geneLocation>
<dbReference type="RefSeq" id="WP_203197062.1">
    <property type="nucleotide sequence ID" value="NZ_CP063364.1"/>
</dbReference>
<sequence length="609" mass="66269">MAAKIETRLMIGGAITPAVLKQLRPLLDEYFSEPQEQVDYALAKGLPITIEEDIHFGSTGGIEAFCEQKGLPFLKWSSGLPGQYDASVCHWEPGMDKPAEFGPAEAQFARLSLLEMEAQADDYGVRPQDLARFKRAAHDAVPPIKLEQVASPSVSAGSGVPEAQPLIEVIRNLVRAYDDGLNDDGQRGGARAPTGDDYNRLFAIIMSDAAPVARQQLAPAALGKGQEQEALKVLEAFVSECGGYPPDFLREVFGQAEDVVYAARRHTPVTLQPVAHAEDGAQVLDSLAQNARAMEVIVGALRLAAPVAEDAVADIELEQEPSDPVEAAVQRQNRNSAQSALDAVRQALALAEPWLERYQRKNSLDQRLASAVEKGLEWVERSGVADTDPPEYLALREAHRRAMGHIAPPMEVYEATARLNGWRHAGHHWWNSQDYPSWDEAQAQGVLYRDARELCEAEDLDPEVGKGAVLSENCTFITDRHGDLRPWAMDGRAEVVESLRAHLNGESIRVAIKDGQVGLLIEEAFAFTAIPLQATVGAELTAVRSRFPEAEIWLTQGAHVVEDQDVAARAFVPADKVTAERIGELNDALYDLVAEGAGSTFTLSASPSM</sequence>
<keyword evidence="2" id="KW-1185">Reference proteome</keyword>
<organism evidence="1 2">
    <name type="scientific">Xanthobacter dioxanivorans</name>
    <dbReference type="NCBI Taxonomy" id="2528964"/>
    <lineage>
        <taxon>Bacteria</taxon>
        <taxon>Pseudomonadati</taxon>
        <taxon>Pseudomonadota</taxon>
        <taxon>Alphaproteobacteria</taxon>
        <taxon>Hyphomicrobiales</taxon>
        <taxon>Xanthobacteraceae</taxon>
        <taxon>Xanthobacter</taxon>
    </lineage>
</organism>
<name>A0A974PUV3_9HYPH</name>
<dbReference type="EMBL" id="CP063364">
    <property type="protein sequence ID" value="QRG10187.1"/>
    <property type="molecule type" value="Genomic_DNA"/>
</dbReference>
<keyword evidence="1" id="KW-0614">Plasmid</keyword>
<dbReference type="KEGG" id="xdi:EZH22_30375"/>
<evidence type="ECO:0000313" key="1">
    <source>
        <dbReference type="EMBL" id="QRG10187.1"/>
    </source>
</evidence>
<accession>A0A974PUV3</accession>
<gene>
    <name evidence="1" type="ORF">EZH22_30375</name>
</gene>
<dbReference type="Proteomes" id="UP000596427">
    <property type="component" value="Plasmid unnamed2"/>
</dbReference>
<protein>
    <submittedName>
        <fullName evidence="1">Uncharacterized protein</fullName>
    </submittedName>
</protein>
<reference evidence="1 2" key="1">
    <citation type="submission" date="2020-10" db="EMBL/GenBank/DDBJ databases">
        <title>Degradation of 1,4-Dioxane by Xanthobacter sp. YN2, via a Novel Group-2 Soluble Di-Iron Monooxygenase.</title>
        <authorList>
            <person name="Ma F."/>
            <person name="Wang Y."/>
            <person name="Yang J."/>
            <person name="Guo H."/>
            <person name="Su D."/>
            <person name="Yu L."/>
        </authorList>
    </citation>
    <scope>NUCLEOTIDE SEQUENCE [LARGE SCALE GENOMIC DNA]</scope>
    <source>
        <strain evidence="1 2">YN2</strain>
        <plasmid evidence="1 2">unnamed2</plasmid>
    </source>
</reference>
<evidence type="ECO:0000313" key="2">
    <source>
        <dbReference type="Proteomes" id="UP000596427"/>
    </source>
</evidence>
<dbReference type="AlphaFoldDB" id="A0A974PUV3"/>